<evidence type="ECO:0000256" key="11">
    <source>
        <dbReference type="ARBA" id="ARBA00023136"/>
    </source>
</evidence>
<dbReference type="PANTHER" id="PTHR43141:SF5">
    <property type="entry name" value="CYTOCHROME BD-I UBIQUINOL OXIDASE SUBUNIT 2"/>
    <property type="match status" value="1"/>
</dbReference>
<feature type="transmembrane region" description="Helical" evidence="13">
    <location>
        <begin position="114"/>
        <end position="139"/>
    </location>
</feature>
<dbReference type="EMBL" id="JAUSVB010000003">
    <property type="protein sequence ID" value="MDQ0374082.1"/>
    <property type="molecule type" value="Genomic_DNA"/>
</dbReference>
<dbReference type="Proteomes" id="UP001239626">
    <property type="component" value="Unassembled WGS sequence"/>
</dbReference>
<feature type="transmembrane region" description="Helical" evidence="13">
    <location>
        <begin position="58"/>
        <end position="76"/>
    </location>
</feature>
<organism evidence="14 15">
    <name type="scientific">Cellulomonas humilata</name>
    <dbReference type="NCBI Taxonomy" id="144055"/>
    <lineage>
        <taxon>Bacteria</taxon>
        <taxon>Bacillati</taxon>
        <taxon>Actinomycetota</taxon>
        <taxon>Actinomycetes</taxon>
        <taxon>Micrococcales</taxon>
        <taxon>Cellulomonadaceae</taxon>
        <taxon>Cellulomonas</taxon>
    </lineage>
</organism>
<evidence type="ECO:0000256" key="4">
    <source>
        <dbReference type="ARBA" id="ARBA00022475"/>
    </source>
</evidence>
<evidence type="ECO:0000256" key="2">
    <source>
        <dbReference type="ARBA" id="ARBA00007543"/>
    </source>
</evidence>
<evidence type="ECO:0000313" key="14">
    <source>
        <dbReference type="EMBL" id="MDQ0374082.1"/>
    </source>
</evidence>
<comment type="subcellular location">
    <subcellularLocation>
        <location evidence="1">Cell membrane</location>
        <topology evidence="1">Multi-pass membrane protein</topology>
    </subcellularLocation>
</comment>
<keyword evidence="3" id="KW-0813">Transport</keyword>
<dbReference type="InterPro" id="IPR003317">
    <property type="entry name" value="Cyt-d_oxidase_su2"/>
</dbReference>
<proteinExistence type="inferred from homology"/>
<evidence type="ECO:0000256" key="1">
    <source>
        <dbReference type="ARBA" id="ARBA00004651"/>
    </source>
</evidence>
<dbReference type="RefSeq" id="WP_307492548.1">
    <property type="nucleotide sequence ID" value="NZ_JAUSVB010000003.1"/>
</dbReference>
<feature type="region of interest" description="Disordered" evidence="12">
    <location>
        <begin position="331"/>
        <end position="357"/>
    </location>
</feature>
<sequence length="357" mass="37931">MTLPDLWFLIIAFLWTGFFVLEGFDFGVGMLHKVVGRTDTEQRVAINAIGPFWDGNEVWLIVGAAGIFAAFPSWYATWFSAMYLPLVLLLVALIARGVSFEFRGRMEASRWRQTWSWSLTLGSLLCPLLIGVALGNLLAGLPVDSTEEFTGSVTDTITGYGLLVGLTLTALCVLHGATFLALRTTDQVRTRAQRAAAVAIVPAVLLLLAFAVATPAVSGAPALRGTVPPVLAVVAVLAAALLVRAHRDGWAFTATAVAIALTVVTLFANLYPNVLVSSTSAADSLTVTSAASGPYALKVMTIVALVLVPLILLYQGWSYFVFRRRIVGPPTAVPPEPPEPPDPTTGPSAPLDEGART</sequence>
<feature type="transmembrane region" description="Helical" evidence="13">
    <location>
        <begin position="82"/>
        <end position="102"/>
    </location>
</feature>
<feature type="transmembrane region" description="Helical" evidence="13">
    <location>
        <begin position="194"/>
        <end position="213"/>
    </location>
</feature>
<feature type="transmembrane region" description="Helical" evidence="13">
    <location>
        <begin position="225"/>
        <end position="243"/>
    </location>
</feature>
<evidence type="ECO:0000256" key="3">
    <source>
        <dbReference type="ARBA" id="ARBA00022448"/>
    </source>
</evidence>
<gene>
    <name evidence="14" type="ORF">J2X26_002403</name>
</gene>
<evidence type="ECO:0000256" key="7">
    <source>
        <dbReference type="ARBA" id="ARBA00022723"/>
    </source>
</evidence>
<dbReference type="PIRSF" id="PIRSF000267">
    <property type="entry name" value="Cyt_oxidse_sub2"/>
    <property type="match status" value="1"/>
</dbReference>
<keyword evidence="11 13" id="KW-0472">Membrane</keyword>
<keyword evidence="6 13" id="KW-0812">Transmembrane</keyword>
<feature type="transmembrane region" description="Helical" evidence="13">
    <location>
        <begin position="6"/>
        <end position="24"/>
    </location>
</feature>
<feature type="transmembrane region" description="Helical" evidence="13">
    <location>
        <begin position="295"/>
        <end position="314"/>
    </location>
</feature>
<evidence type="ECO:0000256" key="12">
    <source>
        <dbReference type="SAM" id="MobiDB-lite"/>
    </source>
</evidence>
<keyword evidence="10" id="KW-0408">Iron</keyword>
<evidence type="ECO:0000256" key="6">
    <source>
        <dbReference type="ARBA" id="ARBA00022692"/>
    </source>
</evidence>
<evidence type="ECO:0000256" key="5">
    <source>
        <dbReference type="ARBA" id="ARBA00022617"/>
    </source>
</evidence>
<keyword evidence="5" id="KW-0349">Heme</keyword>
<dbReference type="Pfam" id="PF02322">
    <property type="entry name" value="Cyt_bd_oxida_II"/>
    <property type="match status" value="1"/>
</dbReference>
<evidence type="ECO:0000256" key="9">
    <source>
        <dbReference type="ARBA" id="ARBA00022989"/>
    </source>
</evidence>
<keyword evidence="15" id="KW-1185">Reference proteome</keyword>
<keyword evidence="4" id="KW-1003">Cell membrane</keyword>
<accession>A0ABU0EFN3</accession>
<keyword evidence="9 13" id="KW-1133">Transmembrane helix</keyword>
<dbReference type="GO" id="GO:0016491">
    <property type="term" value="F:oxidoreductase activity"/>
    <property type="evidence" value="ECO:0007669"/>
    <property type="project" value="UniProtKB-KW"/>
</dbReference>
<reference evidence="14 15" key="1">
    <citation type="submission" date="2023-07" db="EMBL/GenBank/DDBJ databases">
        <title>Sorghum-associated microbial communities from plants grown in Nebraska, USA.</title>
        <authorList>
            <person name="Schachtman D."/>
        </authorList>
    </citation>
    <scope>NUCLEOTIDE SEQUENCE [LARGE SCALE GENOMIC DNA]</scope>
    <source>
        <strain evidence="14 15">BE332</strain>
    </source>
</reference>
<dbReference type="PANTHER" id="PTHR43141">
    <property type="entry name" value="CYTOCHROME BD2 SUBUNIT II"/>
    <property type="match status" value="1"/>
</dbReference>
<keyword evidence="7" id="KW-0479">Metal-binding</keyword>
<evidence type="ECO:0000256" key="13">
    <source>
        <dbReference type="SAM" id="Phobius"/>
    </source>
</evidence>
<comment type="caution">
    <text evidence="14">The sequence shown here is derived from an EMBL/GenBank/DDBJ whole genome shotgun (WGS) entry which is preliminary data.</text>
</comment>
<dbReference type="EC" id="1.10.3.-" evidence="14"/>
<keyword evidence="8" id="KW-0249">Electron transport</keyword>
<feature type="transmembrane region" description="Helical" evidence="13">
    <location>
        <begin position="159"/>
        <end position="182"/>
    </location>
</feature>
<evidence type="ECO:0000313" key="15">
    <source>
        <dbReference type="Proteomes" id="UP001239626"/>
    </source>
</evidence>
<feature type="compositionally biased region" description="Pro residues" evidence="12">
    <location>
        <begin position="331"/>
        <end position="344"/>
    </location>
</feature>
<evidence type="ECO:0000256" key="8">
    <source>
        <dbReference type="ARBA" id="ARBA00022982"/>
    </source>
</evidence>
<keyword evidence="14" id="KW-0560">Oxidoreductase</keyword>
<dbReference type="NCBIfam" id="TIGR00203">
    <property type="entry name" value="cydB"/>
    <property type="match status" value="1"/>
</dbReference>
<evidence type="ECO:0000256" key="10">
    <source>
        <dbReference type="ARBA" id="ARBA00023004"/>
    </source>
</evidence>
<feature type="transmembrane region" description="Helical" evidence="13">
    <location>
        <begin position="250"/>
        <end position="271"/>
    </location>
</feature>
<comment type="similarity">
    <text evidence="2">Belongs to the cytochrome ubiquinol oxidase subunit 2 family.</text>
</comment>
<name>A0ABU0EFN3_9CELL</name>
<protein>
    <submittedName>
        <fullName evidence="14">Cytochrome d ubiquinol oxidase subunit II</fullName>
        <ecNumber evidence="14">1.10.3.-</ecNumber>
    </submittedName>
</protein>